<keyword evidence="2" id="KW-1185">Reference proteome</keyword>
<proteinExistence type="predicted"/>
<evidence type="ECO:0000313" key="1">
    <source>
        <dbReference type="EMBL" id="KAJ8672690.1"/>
    </source>
</evidence>
<organism evidence="1 2">
    <name type="scientific">Eretmocerus hayati</name>
    <dbReference type="NCBI Taxonomy" id="131215"/>
    <lineage>
        <taxon>Eukaryota</taxon>
        <taxon>Metazoa</taxon>
        <taxon>Ecdysozoa</taxon>
        <taxon>Arthropoda</taxon>
        <taxon>Hexapoda</taxon>
        <taxon>Insecta</taxon>
        <taxon>Pterygota</taxon>
        <taxon>Neoptera</taxon>
        <taxon>Endopterygota</taxon>
        <taxon>Hymenoptera</taxon>
        <taxon>Apocrita</taxon>
        <taxon>Proctotrupomorpha</taxon>
        <taxon>Chalcidoidea</taxon>
        <taxon>Aphelinidae</taxon>
        <taxon>Aphelininae</taxon>
        <taxon>Eretmocerus</taxon>
    </lineage>
</organism>
<dbReference type="EMBL" id="CM056743">
    <property type="protein sequence ID" value="KAJ8672690.1"/>
    <property type="molecule type" value="Genomic_DNA"/>
</dbReference>
<comment type="caution">
    <text evidence="1">The sequence shown here is derived from an EMBL/GenBank/DDBJ whole genome shotgun (WGS) entry which is preliminary data.</text>
</comment>
<sequence>MNLILSFLLIFASRAPMVCGSPSFFSAVNLEEKPEMVCVPNATFHIDCNRCTCGSNGMSMNCTDWTCETLGIYFDQLINVSVICQPGELLLVEGLKCVCSRLGGRAICSSARLELANDLQLRQTSSQTTSDESEKRTERDRRIRRSRAQVHLAKLTTRECSAPGMIYRPRDRLCDTCICPNGNNAGSEPACLGTTICPERNQLKPHLTSASRICSNACESSRDRIQIRSTEVMCVPRSTFSVNCNQCSCGEDGLSMFCDQYPCLDVEVRNDQILSIEFRCEAGGEFVYNRHLCTCLSSGVRAVCTLLDPILDEDQQHDQPGTGNNSEEFIEAKNGTVLSLAEFPELCTPGTIFRQGCNICLCGKKQWAACTSLDCRLLYSRVKVDDSTLRSDAGDDDHSNAVSDRTISSEAIDAAPAVFKEDMWMLRTRSLNFCRQNQRSQYCRYLRNFWSATYAR</sequence>
<dbReference type="Proteomes" id="UP001239111">
    <property type="component" value="Chromosome 3"/>
</dbReference>
<protein>
    <submittedName>
        <fullName evidence="1">Uncharacterized protein</fullName>
    </submittedName>
</protein>
<evidence type="ECO:0000313" key="2">
    <source>
        <dbReference type="Proteomes" id="UP001239111"/>
    </source>
</evidence>
<gene>
    <name evidence="1" type="ORF">QAD02_003950</name>
</gene>
<reference evidence="1" key="1">
    <citation type="submission" date="2023-04" db="EMBL/GenBank/DDBJ databases">
        <title>A chromosome-level genome assembly of the parasitoid wasp Eretmocerus hayati.</title>
        <authorList>
            <person name="Zhong Y."/>
            <person name="Liu S."/>
            <person name="Liu Y."/>
        </authorList>
    </citation>
    <scope>NUCLEOTIDE SEQUENCE</scope>
    <source>
        <strain evidence="1">ZJU_SS_LIU_2023</strain>
    </source>
</reference>
<name>A0ACC2NT23_9HYME</name>
<accession>A0ACC2NT23</accession>